<feature type="domain" description="Glycosyltransferase 2-like" evidence="4">
    <location>
        <begin position="5"/>
        <end position="138"/>
    </location>
</feature>
<evidence type="ECO:0000313" key="5">
    <source>
        <dbReference type="EMBL" id="BAO56784.1"/>
    </source>
</evidence>
<reference evidence="5 6" key="1">
    <citation type="journal article" date="2014" name="Proc. Natl. Acad. Sci. U.S.A.">
        <title>Functional characterization of flavobacteria rhodopsins reveals a unique class of light-driven chloride pump in bacteria.</title>
        <authorList>
            <person name="Yoshizawa S."/>
            <person name="Kumagai Y."/>
            <person name="Kim H."/>
            <person name="Ogura Y."/>
            <person name="Hayashi T."/>
            <person name="Iwasaki W."/>
            <person name="DeLong E.F."/>
            <person name="Kogure K."/>
        </authorList>
    </citation>
    <scope>NUCLEOTIDE SEQUENCE [LARGE SCALE GENOMIC DNA]</scope>
    <source>
        <strain evidence="5 6">S1-08</strain>
    </source>
</reference>
<dbReference type="HOGENOM" id="CLU_076334_0_0_10"/>
<dbReference type="EMBL" id="AP014548">
    <property type="protein sequence ID" value="BAO56784.1"/>
    <property type="molecule type" value="Genomic_DNA"/>
</dbReference>
<evidence type="ECO:0000259" key="4">
    <source>
        <dbReference type="Pfam" id="PF00535"/>
    </source>
</evidence>
<dbReference type="InterPro" id="IPR029044">
    <property type="entry name" value="Nucleotide-diphossugar_trans"/>
</dbReference>
<dbReference type="Proteomes" id="UP000031760">
    <property type="component" value="Chromosome"/>
</dbReference>
<accession>W8VSB6</accession>
<dbReference type="PANTHER" id="PTHR43630:SF1">
    <property type="entry name" value="POLY-BETA-1,6-N-ACETYL-D-GLUCOSAMINE SYNTHASE"/>
    <property type="match status" value="1"/>
</dbReference>
<dbReference type="GO" id="GO:0016757">
    <property type="term" value="F:glycosyltransferase activity"/>
    <property type="evidence" value="ECO:0007669"/>
    <property type="project" value="UniProtKB-KW"/>
</dbReference>
<sequence>MHIAIVIPAFNEEALIAQTLESLCDQTHPAAQIVVVDDNSTDHTYDIAASFITRLPLQVIRNSSSAENIPGAKVIQAFKKGLSLLDLSKYDVICKFDADLIFPTDYLEQIVVRFRESDTIGMVAGHCTIEKNGSWVLENQNNPDHIRGALKAYRINCFDAIGGLKTSIGWDTMDEMLARYNGWKVVTIEGLHVKHLKPTGVSYKPKSLRLQGEAFYKMRYGLPLTMITAIKMAFKNNNWRLIGDYLQGYFNAQKSDLDPLMTKDQGRFLRSYRWKGIKSKIGF</sequence>
<dbReference type="CDD" id="cd06423">
    <property type="entry name" value="CESA_like"/>
    <property type="match status" value="1"/>
</dbReference>
<dbReference type="Pfam" id="PF00535">
    <property type="entry name" value="Glycos_transf_2"/>
    <property type="match status" value="1"/>
</dbReference>
<organism evidence="5 6">
    <name type="scientific">Nonlabens marinus S1-08</name>
    <dbReference type="NCBI Taxonomy" id="1454201"/>
    <lineage>
        <taxon>Bacteria</taxon>
        <taxon>Pseudomonadati</taxon>
        <taxon>Bacteroidota</taxon>
        <taxon>Flavobacteriia</taxon>
        <taxon>Flavobacteriales</taxon>
        <taxon>Flavobacteriaceae</taxon>
        <taxon>Nonlabens</taxon>
    </lineage>
</organism>
<name>W8VSB6_9FLAO</name>
<evidence type="ECO:0000313" key="6">
    <source>
        <dbReference type="Proteomes" id="UP000031760"/>
    </source>
</evidence>
<comment type="similarity">
    <text evidence="1">Belongs to the glycosyltransferase 2 family.</text>
</comment>
<keyword evidence="3 5" id="KW-0808">Transferase</keyword>
<evidence type="ECO:0000256" key="3">
    <source>
        <dbReference type="ARBA" id="ARBA00022679"/>
    </source>
</evidence>
<proteinExistence type="inferred from homology"/>
<dbReference type="OrthoDB" id="1142396at2"/>
<evidence type="ECO:0000256" key="1">
    <source>
        <dbReference type="ARBA" id="ARBA00006739"/>
    </source>
</evidence>
<dbReference type="STRING" id="1454201.NMS_2775"/>
<dbReference type="AlphaFoldDB" id="W8VSB6"/>
<dbReference type="SUPFAM" id="SSF53448">
    <property type="entry name" value="Nucleotide-diphospho-sugar transferases"/>
    <property type="match status" value="1"/>
</dbReference>
<evidence type="ECO:0000256" key="2">
    <source>
        <dbReference type="ARBA" id="ARBA00022676"/>
    </source>
</evidence>
<dbReference type="PANTHER" id="PTHR43630">
    <property type="entry name" value="POLY-BETA-1,6-N-ACETYL-D-GLUCOSAMINE SYNTHASE"/>
    <property type="match status" value="1"/>
</dbReference>
<dbReference type="Gene3D" id="3.90.550.10">
    <property type="entry name" value="Spore Coat Polysaccharide Biosynthesis Protein SpsA, Chain A"/>
    <property type="match status" value="1"/>
</dbReference>
<dbReference type="InterPro" id="IPR001173">
    <property type="entry name" value="Glyco_trans_2-like"/>
</dbReference>
<keyword evidence="6" id="KW-1185">Reference proteome</keyword>
<gene>
    <name evidence="5" type="ORF">NMS_2775</name>
</gene>
<keyword evidence="2" id="KW-0328">Glycosyltransferase</keyword>
<protein>
    <submittedName>
        <fullName evidence="5">Glycosyltransferase</fullName>
    </submittedName>
</protein>
<dbReference type="RefSeq" id="WP_041497298.1">
    <property type="nucleotide sequence ID" value="NZ_AP014548.1"/>
</dbReference>
<dbReference type="KEGG" id="nmf:NMS_2775"/>